<evidence type="ECO:0000256" key="2">
    <source>
        <dbReference type="SAM" id="MobiDB-lite"/>
    </source>
</evidence>
<reference evidence="6" key="2">
    <citation type="submission" date="2016-02" db="EMBL/GenBank/DDBJ databases">
        <title>Genome sequencing of Aspergillus luchuensis NBRC 4314.</title>
        <authorList>
            <person name="Yamada O."/>
        </authorList>
    </citation>
    <scope>NUCLEOTIDE SEQUENCE [LARGE SCALE GENOMIC DNA]</scope>
    <source>
        <strain evidence="6">RIB 2604</strain>
    </source>
</reference>
<dbReference type="InterPro" id="IPR032852">
    <property type="entry name" value="ALKBH2"/>
</dbReference>
<dbReference type="RefSeq" id="XP_041543274.1">
    <property type="nucleotide sequence ID" value="XM_041689606.1"/>
</dbReference>
<feature type="compositionally biased region" description="Low complexity" evidence="2">
    <location>
        <begin position="23"/>
        <end position="50"/>
    </location>
</feature>
<dbReference type="GO" id="GO:0006307">
    <property type="term" value="P:DNA alkylation repair"/>
    <property type="evidence" value="ECO:0007669"/>
    <property type="project" value="TreeGrafter"/>
</dbReference>
<feature type="binding site" evidence="1">
    <location>
        <position position="345"/>
    </location>
    <ligand>
        <name>2-oxoglutarate</name>
        <dbReference type="ChEBI" id="CHEBI:16810"/>
    </ligand>
</feature>
<reference evidence="4" key="4">
    <citation type="submission" date="2021-02" db="EMBL/GenBank/DDBJ databases">
        <title>Aspergillus luchuensis mut. kawachii IFO 4304 genome sequence.</title>
        <authorList>
            <person name="Mori K."/>
            <person name="Kadooka C."/>
            <person name="Goto M."/>
            <person name="Futagami T."/>
        </authorList>
    </citation>
    <scope>NUCLEOTIDE SEQUENCE</scope>
    <source>
        <strain evidence="4">IFO 4308</strain>
    </source>
</reference>
<feature type="binding site" evidence="1">
    <location>
        <position position="242"/>
    </location>
    <ligand>
        <name>2-oxoglutarate</name>
        <dbReference type="ChEBI" id="CHEBI:16810"/>
    </ligand>
</feature>
<dbReference type="SUPFAM" id="SSF51197">
    <property type="entry name" value="Clavaminate synthase-like"/>
    <property type="match status" value="1"/>
</dbReference>
<dbReference type="GeneID" id="64960833"/>
<feature type="domain" description="Fe2OG dioxygenase" evidence="3">
    <location>
        <begin position="233"/>
        <end position="350"/>
    </location>
</feature>
<dbReference type="InterPro" id="IPR027450">
    <property type="entry name" value="AlkB-like"/>
</dbReference>
<feature type="binding site" evidence="1">
    <location>
        <position position="255"/>
    </location>
    <ligand>
        <name>substrate</name>
    </ligand>
</feature>
<dbReference type="PANTHER" id="PTHR31573">
    <property type="entry name" value="ALPHA-KETOGLUTARATE-DEPENDENT DIOXYGENASE ALKB HOMOLOG 2"/>
    <property type="match status" value="1"/>
</dbReference>
<dbReference type="OrthoDB" id="545910at2759"/>
<dbReference type="EMBL" id="BCWF01000004">
    <property type="protein sequence ID" value="GAT19240.1"/>
    <property type="molecule type" value="Genomic_DNA"/>
</dbReference>
<dbReference type="GO" id="GO:0008198">
    <property type="term" value="F:ferrous iron binding"/>
    <property type="evidence" value="ECO:0007669"/>
    <property type="project" value="TreeGrafter"/>
</dbReference>
<protein>
    <submittedName>
        <fullName evidence="5">DNA repair family protein</fullName>
    </submittedName>
</protein>
<feature type="compositionally biased region" description="Polar residues" evidence="2">
    <location>
        <begin position="171"/>
        <end position="183"/>
    </location>
</feature>
<gene>
    <name evidence="4" type="ORF">AKAW2_41194S</name>
    <name evidence="5" type="ORF">RIB2604_00401730</name>
</gene>
<dbReference type="InterPro" id="IPR005123">
    <property type="entry name" value="Oxoglu/Fe-dep_dioxygenase_dom"/>
</dbReference>
<feature type="binding site" evidence="1">
    <location>
        <position position="347"/>
    </location>
    <ligand>
        <name>2-oxoglutarate</name>
        <dbReference type="ChEBI" id="CHEBI:16810"/>
    </ligand>
</feature>
<evidence type="ECO:0000313" key="7">
    <source>
        <dbReference type="Proteomes" id="UP000661280"/>
    </source>
</evidence>
<dbReference type="InterPro" id="IPR037151">
    <property type="entry name" value="AlkB-like_sf"/>
</dbReference>
<evidence type="ECO:0000259" key="3">
    <source>
        <dbReference type="PROSITE" id="PS51471"/>
    </source>
</evidence>
<organism evidence="5 6">
    <name type="scientific">Aspergillus kawachii</name>
    <name type="common">White koji mold</name>
    <name type="synonym">Aspergillus awamori var. kawachi</name>
    <dbReference type="NCBI Taxonomy" id="1069201"/>
    <lineage>
        <taxon>Eukaryota</taxon>
        <taxon>Fungi</taxon>
        <taxon>Dikarya</taxon>
        <taxon>Ascomycota</taxon>
        <taxon>Pezizomycotina</taxon>
        <taxon>Eurotiomycetes</taxon>
        <taxon>Eurotiomycetidae</taxon>
        <taxon>Eurotiales</taxon>
        <taxon>Aspergillaceae</taxon>
        <taxon>Aspergillus</taxon>
        <taxon>Aspergillus subgen. Circumdati</taxon>
    </lineage>
</organism>
<feature type="region of interest" description="Disordered" evidence="2">
    <location>
        <begin position="152"/>
        <end position="208"/>
    </location>
</feature>
<feature type="binding site" evidence="1">
    <location>
        <position position="341"/>
    </location>
    <ligand>
        <name>2-oxoglutarate</name>
        <dbReference type="ChEBI" id="CHEBI:16810"/>
    </ligand>
</feature>
<evidence type="ECO:0000313" key="6">
    <source>
        <dbReference type="Proteomes" id="UP000075230"/>
    </source>
</evidence>
<feature type="compositionally biased region" description="Polar residues" evidence="2">
    <location>
        <begin position="152"/>
        <end position="163"/>
    </location>
</feature>
<feature type="region of interest" description="Disordered" evidence="2">
    <location>
        <begin position="1"/>
        <end position="72"/>
    </location>
</feature>
<reference evidence="5 6" key="1">
    <citation type="journal article" date="2016" name="DNA Res.">
        <title>Genome sequence of Aspergillus luchuensis NBRC 4314.</title>
        <authorList>
            <person name="Yamada O."/>
            <person name="Machida M."/>
            <person name="Hosoyama A."/>
            <person name="Goto M."/>
            <person name="Takahashi T."/>
            <person name="Futagami T."/>
            <person name="Yamagata Y."/>
            <person name="Takeuchi M."/>
            <person name="Kobayashi T."/>
            <person name="Koike H."/>
            <person name="Abe K."/>
            <person name="Asai K."/>
            <person name="Arita M."/>
            <person name="Fujita N."/>
            <person name="Fukuda K."/>
            <person name="Higa K."/>
            <person name="Horikawa H."/>
            <person name="Ishikawa T."/>
            <person name="Jinno K."/>
            <person name="Kato Y."/>
            <person name="Kirimura K."/>
            <person name="Mizutani O."/>
            <person name="Nakasone K."/>
            <person name="Sano M."/>
            <person name="Shiraishi Y."/>
            <person name="Tsukahara M."/>
            <person name="Gomi K."/>
        </authorList>
    </citation>
    <scope>NUCLEOTIDE SEQUENCE [LARGE SCALE GENOMIC DNA]</scope>
    <source>
        <strain evidence="5 6">RIB 2604</strain>
    </source>
</reference>
<dbReference type="Proteomes" id="UP000661280">
    <property type="component" value="Chromosome 4"/>
</dbReference>
<dbReference type="PANTHER" id="PTHR31573:SF1">
    <property type="entry name" value="DNA OXIDATIVE DEMETHYLASE ALKBH2"/>
    <property type="match status" value="1"/>
</dbReference>
<dbReference type="PROSITE" id="PS51471">
    <property type="entry name" value="FE2OG_OXY"/>
    <property type="match status" value="1"/>
</dbReference>
<dbReference type="Proteomes" id="UP000075230">
    <property type="component" value="Unassembled WGS sequence"/>
</dbReference>
<sequence length="383" mass="42355">MSKRISTFFQPLPSKKKLKPDATTTAESSSSSSSSSTTTTTVPPKSSTYTHHPSYPIPIRDPPSTIATSLLSNPAPRAPKSITNHPHLDLLYFQPFLPAPLARDLFEFLRNELPFYRVRYNIRRGGTETSINTPRYTTVFGVDDTSTFTTAKNSESVSTNFKNPDTKAQEDTTTSHNLLDSPQQLPPANSPILVDSKTRTETKSRYRCRPRPIPPCLDILRQAVEKATDDGTRYNFVLVNYYATGDDSISYHSDDERFLGQNPTIASLSLGAGRDFLLKHKPGGGSTTDADRAIANAAAKPLKFPLKSGDMLIMRSETQANWLHSVPKRKGLQGSAGALGRINITFRRAVVPGGTENYYRYNVGDGVVYRWKDEEGKMVATTE</sequence>
<dbReference type="Gene3D" id="2.60.120.590">
    <property type="entry name" value="Alpha-ketoglutarate-dependent dioxygenase AlkB-like"/>
    <property type="match status" value="1"/>
</dbReference>
<dbReference type="VEuPathDB" id="FungiDB:ASPFODRAFT_688930"/>
<evidence type="ECO:0000313" key="4">
    <source>
        <dbReference type="EMBL" id="BCR99511.1"/>
    </source>
</evidence>
<evidence type="ECO:0000256" key="1">
    <source>
        <dbReference type="PIRSR" id="PIRSR632852-1"/>
    </source>
</evidence>
<name>A0A146EZ38_ASPKA</name>
<evidence type="ECO:0000313" key="5">
    <source>
        <dbReference type="EMBL" id="GAT19240.1"/>
    </source>
</evidence>
<dbReference type="Pfam" id="PF13532">
    <property type="entry name" value="2OG-FeII_Oxy_2"/>
    <property type="match status" value="1"/>
</dbReference>
<reference evidence="4" key="3">
    <citation type="submission" date="2021-01" db="EMBL/GenBank/DDBJ databases">
        <authorList>
            <consortium name="Aspergillus luchuensis mut. kawachii IFO 4304 genome sequencing consortium"/>
            <person name="Kazuki M."/>
            <person name="Futagami T."/>
        </authorList>
    </citation>
    <scope>NUCLEOTIDE SEQUENCE</scope>
    <source>
        <strain evidence="4">IFO 4308</strain>
    </source>
</reference>
<feature type="binding site" evidence="1">
    <location>
        <position position="240"/>
    </location>
    <ligand>
        <name>2-oxoglutarate</name>
        <dbReference type="ChEBI" id="CHEBI:16810"/>
    </ligand>
</feature>
<feature type="binding site" evidence="1">
    <location>
        <position position="324"/>
    </location>
    <ligand>
        <name>2-oxoglutarate</name>
        <dbReference type="ChEBI" id="CHEBI:16810"/>
    </ligand>
</feature>
<dbReference type="EMBL" id="AP024428">
    <property type="protein sequence ID" value="BCR99511.1"/>
    <property type="molecule type" value="Genomic_DNA"/>
</dbReference>
<dbReference type="GO" id="GO:0051747">
    <property type="term" value="F:cytosine C-5 DNA demethylase activity"/>
    <property type="evidence" value="ECO:0007669"/>
    <property type="project" value="TreeGrafter"/>
</dbReference>
<dbReference type="GO" id="GO:0035516">
    <property type="term" value="F:broad specificity oxidative DNA demethylase activity"/>
    <property type="evidence" value="ECO:0007669"/>
    <property type="project" value="TreeGrafter"/>
</dbReference>
<dbReference type="AlphaFoldDB" id="A0A146EZ38"/>
<accession>A0A146EZ38</accession>
<keyword evidence="7" id="KW-1185">Reference proteome</keyword>
<feature type="binding site" evidence="1">
    <location>
        <position position="252"/>
    </location>
    <ligand>
        <name>2-oxoglutarate</name>
        <dbReference type="ChEBI" id="CHEBI:16810"/>
    </ligand>
</feature>
<dbReference type="KEGG" id="aluc:AKAW2_41194S"/>
<proteinExistence type="predicted"/>